<feature type="compositionally biased region" description="Basic and acidic residues" evidence="1">
    <location>
        <begin position="106"/>
        <end position="116"/>
    </location>
</feature>
<sequence length="304" mass="33459">MYFHGQGERRVGRLRIRLWLGQTQERDGRGGDTFGFEAEEEKLERRPVDREVADLRIGAPGIAKRDRAGAELAGEKAGGFADRDHLTARSGDLLRLRHGKTRTRIGKTDETDETGKKNHKNGKAIADKTEPPGSLHNVLNPNRASNQESRRKLGRQSEGLADTGIDPEGRSTGIFLQRHRDVETQRAERRRIAKADTGASPDILEVGHFVCRNRADIDEGHDADRLGDADARLGRGRDIGTAAEQLVAAVTRRDLLIAVTTHRAAAAKEEAPRRRNIGQLVATDDRAGSELPGQNEALFLAECL</sequence>
<dbReference type="KEGG" id="dpx:DAPPUDRAFT_125565"/>
<dbReference type="HOGENOM" id="CLU_916947_0_0_1"/>
<reference evidence="2 3" key="1">
    <citation type="journal article" date="2011" name="Science">
        <title>The ecoresponsive genome of Daphnia pulex.</title>
        <authorList>
            <person name="Colbourne J.K."/>
            <person name="Pfrender M.E."/>
            <person name="Gilbert D."/>
            <person name="Thomas W.K."/>
            <person name="Tucker A."/>
            <person name="Oakley T.H."/>
            <person name="Tokishita S."/>
            <person name="Aerts A."/>
            <person name="Arnold G.J."/>
            <person name="Basu M.K."/>
            <person name="Bauer D.J."/>
            <person name="Caceres C.E."/>
            <person name="Carmel L."/>
            <person name="Casola C."/>
            <person name="Choi J.H."/>
            <person name="Detter J.C."/>
            <person name="Dong Q."/>
            <person name="Dusheyko S."/>
            <person name="Eads B.D."/>
            <person name="Frohlich T."/>
            <person name="Geiler-Samerotte K.A."/>
            <person name="Gerlach D."/>
            <person name="Hatcher P."/>
            <person name="Jogdeo S."/>
            <person name="Krijgsveld J."/>
            <person name="Kriventseva E.V."/>
            <person name="Kultz D."/>
            <person name="Laforsch C."/>
            <person name="Lindquist E."/>
            <person name="Lopez J."/>
            <person name="Manak J.R."/>
            <person name="Muller J."/>
            <person name="Pangilinan J."/>
            <person name="Patwardhan R.P."/>
            <person name="Pitluck S."/>
            <person name="Pritham E.J."/>
            <person name="Rechtsteiner A."/>
            <person name="Rho M."/>
            <person name="Rogozin I.B."/>
            <person name="Sakarya O."/>
            <person name="Salamov A."/>
            <person name="Schaack S."/>
            <person name="Shapiro H."/>
            <person name="Shiga Y."/>
            <person name="Skalitzky C."/>
            <person name="Smith Z."/>
            <person name="Souvorov A."/>
            <person name="Sung W."/>
            <person name="Tang Z."/>
            <person name="Tsuchiya D."/>
            <person name="Tu H."/>
            <person name="Vos H."/>
            <person name="Wang M."/>
            <person name="Wolf Y.I."/>
            <person name="Yamagata H."/>
            <person name="Yamada T."/>
            <person name="Ye Y."/>
            <person name="Shaw J.R."/>
            <person name="Andrews J."/>
            <person name="Crease T.J."/>
            <person name="Tang H."/>
            <person name="Lucas S.M."/>
            <person name="Robertson H.M."/>
            <person name="Bork P."/>
            <person name="Koonin E.V."/>
            <person name="Zdobnov E.M."/>
            <person name="Grigoriev I.V."/>
            <person name="Lynch M."/>
            <person name="Boore J.L."/>
        </authorList>
    </citation>
    <scope>NUCLEOTIDE SEQUENCE [LARGE SCALE GENOMIC DNA]</scope>
</reference>
<protein>
    <submittedName>
        <fullName evidence="2">Uncharacterized protein</fullName>
    </submittedName>
</protein>
<organism evidence="2 3">
    <name type="scientific">Daphnia pulex</name>
    <name type="common">Water flea</name>
    <dbReference type="NCBI Taxonomy" id="6669"/>
    <lineage>
        <taxon>Eukaryota</taxon>
        <taxon>Metazoa</taxon>
        <taxon>Ecdysozoa</taxon>
        <taxon>Arthropoda</taxon>
        <taxon>Crustacea</taxon>
        <taxon>Branchiopoda</taxon>
        <taxon>Diplostraca</taxon>
        <taxon>Cladocera</taxon>
        <taxon>Anomopoda</taxon>
        <taxon>Daphniidae</taxon>
        <taxon>Daphnia</taxon>
    </lineage>
</organism>
<dbReference type="EMBL" id="GL737177">
    <property type="protein sequence ID" value="EFX60080.1"/>
    <property type="molecule type" value="Genomic_DNA"/>
</dbReference>
<evidence type="ECO:0000256" key="1">
    <source>
        <dbReference type="SAM" id="MobiDB-lite"/>
    </source>
</evidence>
<feature type="region of interest" description="Disordered" evidence="1">
    <location>
        <begin position="104"/>
        <end position="171"/>
    </location>
</feature>
<name>E9I7F0_DAPPU</name>
<evidence type="ECO:0000313" key="2">
    <source>
        <dbReference type="EMBL" id="EFX60080.1"/>
    </source>
</evidence>
<dbReference type="InParanoid" id="E9I7F0"/>
<evidence type="ECO:0000313" key="3">
    <source>
        <dbReference type="Proteomes" id="UP000000305"/>
    </source>
</evidence>
<feature type="non-terminal residue" evidence="2">
    <location>
        <position position="304"/>
    </location>
</feature>
<feature type="compositionally biased region" description="Polar residues" evidence="1">
    <location>
        <begin position="137"/>
        <end position="147"/>
    </location>
</feature>
<dbReference type="Proteomes" id="UP000000305">
    <property type="component" value="Unassembled WGS sequence"/>
</dbReference>
<gene>
    <name evidence="2" type="ORF">DAPPUDRAFT_125565</name>
</gene>
<keyword evidence="3" id="KW-1185">Reference proteome</keyword>
<dbReference type="AlphaFoldDB" id="E9I7F0"/>
<proteinExistence type="predicted"/>
<accession>E9I7F0</accession>